<evidence type="ECO:0000256" key="1">
    <source>
        <dbReference type="SAM" id="MobiDB-lite"/>
    </source>
</evidence>
<dbReference type="EMBL" id="JABAHT010000028">
    <property type="protein sequence ID" value="KAF4669113.1"/>
    <property type="molecule type" value="Genomic_DNA"/>
</dbReference>
<dbReference type="InterPro" id="IPR000253">
    <property type="entry name" value="FHA_dom"/>
</dbReference>
<feature type="domain" description="FHA" evidence="2">
    <location>
        <begin position="291"/>
        <end position="345"/>
    </location>
</feature>
<feature type="region of interest" description="Disordered" evidence="1">
    <location>
        <begin position="87"/>
        <end position="173"/>
    </location>
</feature>
<evidence type="ECO:0000313" key="6">
    <source>
        <dbReference type="Proteomes" id="UP000572268"/>
    </source>
</evidence>
<name>A0A7J6LZB3_PEROL</name>
<dbReference type="SUPFAM" id="SSF49879">
    <property type="entry name" value="SMAD/FHA domain"/>
    <property type="match status" value="1"/>
</dbReference>
<protein>
    <recommendedName>
        <fullName evidence="2">FHA domain-containing protein</fullName>
    </recommendedName>
</protein>
<dbReference type="Proteomes" id="UP000572268">
    <property type="component" value="Unassembled WGS sequence"/>
</dbReference>
<accession>A0A7J6LZB3</accession>
<organism evidence="3 6">
    <name type="scientific">Perkinsus olseni</name>
    <name type="common">Perkinsus atlanticus</name>
    <dbReference type="NCBI Taxonomy" id="32597"/>
    <lineage>
        <taxon>Eukaryota</taxon>
        <taxon>Sar</taxon>
        <taxon>Alveolata</taxon>
        <taxon>Perkinsozoa</taxon>
        <taxon>Perkinsea</taxon>
        <taxon>Perkinsida</taxon>
        <taxon>Perkinsidae</taxon>
        <taxon>Perkinsus</taxon>
    </lineage>
</organism>
<dbReference type="EMBL" id="JABANN010000255">
    <property type="protein sequence ID" value="KAF4664585.1"/>
    <property type="molecule type" value="Genomic_DNA"/>
</dbReference>
<dbReference type="SMART" id="SM00240">
    <property type="entry name" value="FHA"/>
    <property type="match status" value="1"/>
</dbReference>
<evidence type="ECO:0000259" key="2">
    <source>
        <dbReference type="PROSITE" id="PS50006"/>
    </source>
</evidence>
<evidence type="ECO:0000313" key="5">
    <source>
        <dbReference type="Proteomes" id="UP000570595"/>
    </source>
</evidence>
<dbReference type="AlphaFoldDB" id="A0A7J6LZB3"/>
<comment type="caution">
    <text evidence="3">The sequence shown here is derived from an EMBL/GenBank/DDBJ whole genome shotgun (WGS) entry which is preliminary data.</text>
</comment>
<proteinExistence type="predicted"/>
<dbReference type="InterPro" id="IPR008984">
    <property type="entry name" value="SMAD_FHA_dom_sf"/>
</dbReference>
<dbReference type="CDD" id="cd00060">
    <property type="entry name" value="FHA"/>
    <property type="match status" value="1"/>
</dbReference>
<gene>
    <name evidence="3" type="ORF">FOL46_004134</name>
    <name evidence="4" type="ORF">FOZ61_004949</name>
</gene>
<dbReference type="Pfam" id="PF00498">
    <property type="entry name" value="FHA"/>
    <property type="match status" value="1"/>
</dbReference>
<evidence type="ECO:0000313" key="4">
    <source>
        <dbReference type="EMBL" id="KAF4669113.1"/>
    </source>
</evidence>
<reference evidence="5 6" key="1">
    <citation type="submission" date="2020-04" db="EMBL/GenBank/DDBJ databases">
        <title>Perkinsus olseni comparative genomics.</title>
        <authorList>
            <person name="Bogema D.R."/>
        </authorList>
    </citation>
    <scope>NUCLEOTIDE SEQUENCE [LARGE SCALE GENOMIC DNA]</scope>
    <source>
        <strain evidence="4">ATCC PRA-179</strain>
        <strain evidence="3">ATCC PRA-31</strain>
    </source>
</reference>
<dbReference type="Gene3D" id="2.60.200.20">
    <property type="match status" value="1"/>
</dbReference>
<evidence type="ECO:0000313" key="3">
    <source>
        <dbReference type="EMBL" id="KAF4664585.1"/>
    </source>
</evidence>
<dbReference type="Proteomes" id="UP000570595">
    <property type="component" value="Unassembled WGS sequence"/>
</dbReference>
<dbReference type="PROSITE" id="PS50006">
    <property type="entry name" value="FHA_DOMAIN"/>
    <property type="match status" value="1"/>
</dbReference>
<dbReference type="OrthoDB" id="426657at2759"/>
<feature type="compositionally biased region" description="Gly residues" evidence="1">
    <location>
        <begin position="116"/>
        <end position="126"/>
    </location>
</feature>
<feature type="region of interest" description="Disordered" evidence="1">
    <location>
        <begin position="388"/>
        <end position="425"/>
    </location>
</feature>
<sequence length="425" mass="46745">MDDGDLRRLREVVDAEPNSQVKRRYTFGLSNLTTSYNREYLMLMPKYRDRLYGVHVVEKMRGKARKQDSADSLSAIGRAKGMVQQNFVAQSPSPSESSEPREPELVPHTPTRSRVNGGGGGGGGGRMLYIEDRSASSPSPVSHDNRAFGLMASPETPARPRAPPPPQAADEPDAAAGVIGEAGALFLDWAAASPLDDTQALDASWSGEGGREIDLTVAGDVSDEGSAVMPEYRLDDPLSQSSTESPEKDPCRRGCCALLPGRACEAHLVLLSSCRPTMDVPHVVHLGRERCFIGRAVESDVYLDSVLYPRTLSREHAVIERRGPCDFVLKDLRSVNGVYVNGKAVREEQELAPGDVVLFGRKTARPEFGYVFEVEDFREYRRLHVDREGPGRVSKRARESGGPERQRKLLRLDGMPPDPQQSDYD</sequence>
<feature type="compositionally biased region" description="Basic and acidic residues" evidence="1">
    <location>
        <begin position="388"/>
        <end position="411"/>
    </location>
</feature>